<evidence type="ECO:0000313" key="1">
    <source>
        <dbReference type="Proteomes" id="UP000887561"/>
    </source>
</evidence>
<accession>A0A915LXX9</accession>
<dbReference type="AlphaFoldDB" id="A0A915LXX9"/>
<organism evidence="1 2">
    <name type="scientific">Meloidogyne javanica</name>
    <name type="common">Root-knot nematode worm</name>
    <dbReference type="NCBI Taxonomy" id="6303"/>
    <lineage>
        <taxon>Eukaryota</taxon>
        <taxon>Metazoa</taxon>
        <taxon>Ecdysozoa</taxon>
        <taxon>Nematoda</taxon>
        <taxon>Chromadorea</taxon>
        <taxon>Rhabditida</taxon>
        <taxon>Tylenchina</taxon>
        <taxon>Tylenchomorpha</taxon>
        <taxon>Tylenchoidea</taxon>
        <taxon>Meloidogynidae</taxon>
        <taxon>Meloidogyninae</taxon>
        <taxon>Meloidogyne</taxon>
        <taxon>Meloidogyne incognita group</taxon>
    </lineage>
</organism>
<dbReference type="WBParaSite" id="scaffold2274_cov219.g4561">
    <property type="protein sequence ID" value="scaffold2274_cov219.g4561"/>
    <property type="gene ID" value="scaffold2274_cov219.g4561"/>
</dbReference>
<name>A0A915LXX9_MELJA</name>
<dbReference type="Proteomes" id="UP000887561">
    <property type="component" value="Unplaced"/>
</dbReference>
<sequence>FNELKEIEENAKFRAARILQFWKEPRKVIFDEKEIKRQDEIIKEMGKLIEDDKGYDERLKDKHYENIQKQIKEELKNVCKENFEENFKNACKLFLEHELQSWHSFCSIDTEHLRFERFEEMNVVTNGYQNKEEEEKKDSFKEATFDEYGGGEIEVSKY</sequence>
<protein>
    <submittedName>
        <fullName evidence="2">Uncharacterized protein</fullName>
    </submittedName>
</protein>
<evidence type="ECO:0000313" key="2">
    <source>
        <dbReference type="WBParaSite" id="scaffold2274_cov219.g4561"/>
    </source>
</evidence>
<proteinExistence type="predicted"/>
<keyword evidence="1" id="KW-1185">Reference proteome</keyword>
<reference evidence="2" key="1">
    <citation type="submission" date="2022-11" db="UniProtKB">
        <authorList>
            <consortium name="WormBaseParasite"/>
        </authorList>
    </citation>
    <scope>IDENTIFICATION</scope>
</reference>